<dbReference type="Proteomes" id="UP000799118">
    <property type="component" value="Unassembled WGS sequence"/>
</dbReference>
<organism evidence="1 2">
    <name type="scientific">Gymnopus androsaceus JB14</name>
    <dbReference type="NCBI Taxonomy" id="1447944"/>
    <lineage>
        <taxon>Eukaryota</taxon>
        <taxon>Fungi</taxon>
        <taxon>Dikarya</taxon>
        <taxon>Basidiomycota</taxon>
        <taxon>Agaricomycotina</taxon>
        <taxon>Agaricomycetes</taxon>
        <taxon>Agaricomycetidae</taxon>
        <taxon>Agaricales</taxon>
        <taxon>Marasmiineae</taxon>
        <taxon>Omphalotaceae</taxon>
        <taxon>Gymnopus</taxon>
    </lineage>
</organism>
<dbReference type="AlphaFoldDB" id="A0A6A4HAL0"/>
<protein>
    <submittedName>
        <fullName evidence="1">Uncharacterized protein</fullName>
    </submittedName>
</protein>
<evidence type="ECO:0000313" key="1">
    <source>
        <dbReference type="EMBL" id="KAE9394267.1"/>
    </source>
</evidence>
<dbReference type="PANTHER" id="PTHR43558:SF6">
    <property type="entry name" value="REDUCTASE, PUTATIVE (AFU_ORTHOLOGUE AFUA_3G10540)-RELATED"/>
    <property type="match status" value="1"/>
</dbReference>
<dbReference type="InterPro" id="IPR053354">
    <property type="entry name" value="MGDG_epimerase"/>
</dbReference>
<keyword evidence="2" id="KW-1185">Reference proteome</keyword>
<proteinExistence type="predicted"/>
<evidence type="ECO:0000313" key="2">
    <source>
        <dbReference type="Proteomes" id="UP000799118"/>
    </source>
</evidence>
<dbReference type="PANTHER" id="PTHR43558">
    <property type="entry name" value="REDUCTASE, PUTATIVE (AFU_ORTHOLOGUE AFUA_3G10540)-RELATED"/>
    <property type="match status" value="1"/>
</dbReference>
<accession>A0A6A4HAL0</accession>
<reference evidence="1" key="1">
    <citation type="journal article" date="2019" name="Environ. Microbiol.">
        <title>Fungal ecological strategies reflected in gene transcription - a case study of two litter decomposers.</title>
        <authorList>
            <person name="Barbi F."/>
            <person name="Kohler A."/>
            <person name="Barry K."/>
            <person name="Baskaran P."/>
            <person name="Daum C."/>
            <person name="Fauchery L."/>
            <person name="Ihrmark K."/>
            <person name="Kuo A."/>
            <person name="LaButti K."/>
            <person name="Lipzen A."/>
            <person name="Morin E."/>
            <person name="Grigoriev I.V."/>
            <person name="Henrissat B."/>
            <person name="Lindahl B."/>
            <person name="Martin F."/>
        </authorList>
    </citation>
    <scope>NUCLEOTIDE SEQUENCE</scope>
    <source>
        <strain evidence="1">JB14</strain>
    </source>
</reference>
<dbReference type="EMBL" id="ML769553">
    <property type="protein sequence ID" value="KAE9394267.1"/>
    <property type="molecule type" value="Genomic_DNA"/>
</dbReference>
<gene>
    <name evidence="1" type="ORF">BT96DRAFT_195462</name>
</gene>
<dbReference type="OrthoDB" id="539213at2759"/>
<sequence length="630" mass="72019">MRDLPKSLFTSSLVYSPTVPNHVHALKISRVPIDALPGYTVLADKRLPTTFVQPSCTDFKDQFDRMTGGLLTGLDWNNVFVAGDLILGTLLTPDIPHTVSLPPADRSHLNSSSEWISSDIDFYIYGLDVHQANAKIRHIAEVYRSNLGSADAPFLVVHNSQTITLYSEWPRRRVQIVLKLVQNPREVLLNFDLDVCAVGWDGKEVWMLPRFVRALETGTSVFTMDLIDGHYLGERKATRDKRVFKYAKRGYGMRIIPLYTSFLSPFQSTDSKHDLNKLALDGEKLCSPPLALDQIAKTSREWTRELFSRYVNNGQWPKIRGRGKDGTLMFSHAMLDGSGQGTSNPLGRSCLTGFALFMRHVALWEMENEGKIKISEHIFADPDYHNIGQVSYDDTPMYEWDEKFTLKNFTEAIDEFNHRQKVHAKTSWKIYTHSESTNSYGYGYGSYSPRRVALPEIPAKRVTYASSVDAVLSSANDLAIPVFISLEFMEFANKLIAEALKDAELHITNATPPLVKLSEGKEESLVIWNFDKVMNWQMVDRRIDEIRDALWALQRANEYLGLSEIEDRVNSLEKNISQRAIRAMEQEENHAFVKWVSREPCPKDFHVGMDYEDYGDDDDYDIDEDEEEEW</sequence>
<name>A0A6A4HAL0_9AGAR</name>